<evidence type="ECO:0000313" key="2">
    <source>
        <dbReference type="Proteomes" id="UP000250043"/>
    </source>
</evidence>
<protein>
    <submittedName>
        <fullName evidence="1">Uncharacterized protein</fullName>
    </submittedName>
</protein>
<dbReference type="AlphaFoldDB" id="A0A8E2DRT2"/>
<name>A0A8E2DRT2_9APHY</name>
<dbReference type="OrthoDB" id="3168922at2759"/>
<dbReference type="EMBL" id="KV722342">
    <property type="protein sequence ID" value="OCH94615.1"/>
    <property type="molecule type" value="Genomic_DNA"/>
</dbReference>
<accession>A0A8E2DRT2</accession>
<reference evidence="1 2" key="1">
    <citation type="submission" date="2016-07" db="EMBL/GenBank/DDBJ databases">
        <title>Draft genome of the white-rot fungus Obba rivulosa 3A-2.</title>
        <authorList>
            <consortium name="DOE Joint Genome Institute"/>
            <person name="Miettinen O."/>
            <person name="Riley R."/>
            <person name="Acob R."/>
            <person name="Barry K."/>
            <person name="Cullen D."/>
            <person name="De Vries R."/>
            <person name="Hainaut M."/>
            <person name="Hatakka A."/>
            <person name="Henrissat B."/>
            <person name="Hilden K."/>
            <person name="Kuo R."/>
            <person name="Labutti K."/>
            <person name="Lipzen A."/>
            <person name="Makela M.R."/>
            <person name="Sandor L."/>
            <person name="Spatafora J.W."/>
            <person name="Grigoriev I.V."/>
            <person name="Hibbett D.S."/>
        </authorList>
    </citation>
    <scope>NUCLEOTIDE SEQUENCE [LARGE SCALE GENOMIC DNA]</scope>
    <source>
        <strain evidence="1 2">3A-2</strain>
    </source>
</reference>
<keyword evidence="2" id="KW-1185">Reference proteome</keyword>
<evidence type="ECO:0000313" key="1">
    <source>
        <dbReference type="EMBL" id="OCH94615.1"/>
    </source>
</evidence>
<organism evidence="1 2">
    <name type="scientific">Obba rivulosa</name>
    <dbReference type="NCBI Taxonomy" id="1052685"/>
    <lineage>
        <taxon>Eukaryota</taxon>
        <taxon>Fungi</taxon>
        <taxon>Dikarya</taxon>
        <taxon>Basidiomycota</taxon>
        <taxon>Agaricomycotina</taxon>
        <taxon>Agaricomycetes</taxon>
        <taxon>Polyporales</taxon>
        <taxon>Gelatoporiaceae</taxon>
        <taxon>Obba</taxon>
    </lineage>
</organism>
<sequence>MIDRRYLPASSGRRSEYITIRCAYLIPLVQHPLEKHIPSFIMLVSQCTRRALLAAPFSALQPLQRRMSATTPVLCLPAPDASPTFVDFNILDIFDAPSRLGESSKLLVMSAQASRARASRPVRSISTASVRKRPTIKPLPPPVLFDGPSRPRYMMSTPHRSYTAGSSVALAITPPSALPAPQVFDGPSKLRPYTYRGVRCGAGSITTVLGVPYLGTIWCCISLRMEQ</sequence>
<gene>
    <name evidence="1" type="ORF">OBBRIDRAFT_102003</name>
</gene>
<proteinExistence type="predicted"/>
<dbReference type="Proteomes" id="UP000250043">
    <property type="component" value="Unassembled WGS sequence"/>
</dbReference>